<dbReference type="InterPro" id="IPR047047">
    <property type="entry name" value="GST_Omega-like_C"/>
</dbReference>
<dbReference type="PANTHER" id="PTHR32419">
    <property type="entry name" value="GLUTATHIONYL-HYDROQUINONE REDUCTASE"/>
    <property type="match status" value="1"/>
</dbReference>
<feature type="region of interest" description="Disordered" evidence="1">
    <location>
        <begin position="78"/>
        <end position="118"/>
    </location>
</feature>
<dbReference type="SFLD" id="SFLDG01148">
    <property type="entry name" value="Xi_(cytGST)"/>
    <property type="match status" value="1"/>
</dbReference>
<dbReference type="GO" id="GO:0004364">
    <property type="term" value="F:glutathione transferase activity"/>
    <property type="evidence" value="ECO:0007669"/>
    <property type="project" value="InterPro"/>
</dbReference>
<dbReference type="Gene3D" id="3.40.30.10">
    <property type="entry name" value="Glutaredoxin"/>
    <property type="match status" value="1"/>
</dbReference>
<sequence>MRSRMLALGPPLLCLPLLLQPLFAFFHVAPSYPLQRTKKINCCQSAFISLSGMSAYPKYRSLGRPRGRHVLRMEADGGWPTAHGDGDDSGYHNGIPSDLSSNGNSEVSEDGTGSLSSPPFVPFPLFPFSDCGEAAMAQFPDMTDEGLHSDVEGSTHECGDGEKRTRGTDITGRGGRALGGRVPWIEGRLDRVASFLFSSHRRARQLRRRTEGAGDGRGAEGRREGGGHAAGQANKGRDMSGKRGGPTAFRGIRTSLSETDEQGRFVRSPSVHRNWVGPQAKYRPQPNRYHLYVSLACPWSCRCLMVLYLKGLDNVISISVTHPTWARTRLNDELDHHTGWVFRAQSDPPVSSPAGWGRFPCHGCIPDYVNGARTVRELYEESRDTEGKFTVPILWDKRTGTIVNNESGDIIRMLNDQFNEWAMNPNLNLFPYELGKALDQYGDWLHETLNDGVYKCGFATSQPAYEEAVEGVVGAMDHLEALLGRQRYLLGDRLTEADVRLFQTLVRFDEVYLPHFKCSRKSILGDYPNLLNYARELFQLPGVALSVNMQHIKTHYYTSHPTLNHFALIPAGPRFLHELYKSHDREKFPRKRVGLW</sequence>
<evidence type="ECO:0000313" key="5">
    <source>
        <dbReference type="Proteomes" id="UP000019335"/>
    </source>
</evidence>
<evidence type="ECO:0000256" key="2">
    <source>
        <dbReference type="SAM" id="SignalP"/>
    </source>
</evidence>
<dbReference type="Proteomes" id="UP000019335">
    <property type="component" value="Unassembled WGS sequence"/>
</dbReference>
<organism evidence="4 5">
    <name type="scientific">Nannochloropsis gaditana</name>
    <dbReference type="NCBI Taxonomy" id="72520"/>
    <lineage>
        <taxon>Eukaryota</taxon>
        <taxon>Sar</taxon>
        <taxon>Stramenopiles</taxon>
        <taxon>Ochrophyta</taxon>
        <taxon>Eustigmatophyceae</taxon>
        <taxon>Eustigmatales</taxon>
        <taxon>Monodopsidaceae</taxon>
        <taxon>Nannochloropsis</taxon>
    </lineage>
</organism>
<accession>W7TPE6</accession>
<evidence type="ECO:0000256" key="1">
    <source>
        <dbReference type="SAM" id="MobiDB-lite"/>
    </source>
</evidence>
<protein>
    <submittedName>
        <fullName evidence="4">Glutathione s-transferase omega-like protein</fullName>
    </submittedName>
</protein>
<dbReference type="Gene3D" id="1.20.1050.10">
    <property type="match status" value="1"/>
</dbReference>
<feature type="chain" id="PRO_5004904479" evidence="2">
    <location>
        <begin position="25"/>
        <end position="596"/>
    </location>
</feature>
<dbReference type="SUPFAM" id="SSF52833">
    <property type="entry name" value="Thioredoxin-like"/>
    <property type="match status" value="1"/>
</dbReference>
<dbReference type="OrthoDB" id="2309723at2759"/>
<dbReference type="AlphaFoldDB" id="W7TPE6"/>
<feature type="compositionally biased region" description="Basic and acidic residues" evidence="1">
    <location>
        <begin position="151"/>
        <end position="167"/>
    </location>
</feature>
<dbReference type="EMBL" id="AZIL01002134">
    <property type="protein sequence ID" value="EWM22594.1"/>
    <property type="molecule type" value="Genomic_DNA"/>
</dbReference>
<dbReference type="SFLD" id="SFLDS00019">
    <property type="entry name" value="Glutathione_Transferase_(cytos"/>
    <property type="match status" value="1"/>
</dbReference>
<dbReference type="InterPro" id="IPR004045">
    <property type="entry name" value="Glutathione_S-Trfase_N"/>
</dbReference>
<gene>
    <name evidence="4" type="ORF">Naga_100126g13</name>
</gene>
<keyword evidence="5" id="KW-1185">Reference proteome</keyword>
<dbReference type="InterPro" id="IPR040079">
    <property type="entry name" value="Glutathione_S-Trfase"/>
</dbReference>
<proteinExistence type="predicted"/>
<dbReference type="InterPro" id="IPR010987">
    <property type="entry name" value="Glutathione-S-Trfase_C-like"/>
</dbReference>
<comment type="caution">
    <text evidence="4">The sequence shown here is derived from an EMBL/GenBank/DDBJ whole genome shotgun (WGS) entry which is preliminary data.</text>
</comment>
<dbReference type="PROSITE" id="PS50405">
    <property type="entry name" value="GST_CTER"/>
    <property type="match status" value="1"/>
</dbReference>
<dbReference type="InterPro" id="IPR036249">
    <property type="entry name" value="Thioredoxin-like_sf"/>
</dbReference>
<feature type="region of interest" description="Disordered" evidence="1">
    <location>
        <begin position="151"/>
        <end position="174"/>
    </location>
</feature>
<feature type="region of interest" description="Disordered" evidence="1">
    <location>
        <begin position="204"/>
        <end position="264"/>
    </location>
</feature>
<keyword evidence="4" id="KW-0808">Transferase</keyword>
<name>W7TPE6_9STRA</name>
<dbReference type="CDD" id="cd03190">
    <property type="entry name" value="GST_C_Omega_like"/>
    <property type="match status" value="1"/>
</dbReference>
<dbReference type="Pfam" id="PF13409">
    <property type="entry name" value="GST_N_2"/>
    <property type="match status" value="1"/>
</dbReference>
<evidence type="ECO:0000259" key="3">
    <source>
        <dbReference type="PROSITE" id="PS50405"/>
    </source>
</evidence>
<feature type="compositionally biased region" description="Basic and acidic residues" evidence="1">
    <location>
        <begin position="208"/>
        <end position="226"/>
    </location>
</feature>
<dbReference type="SFLD" id="SFLDG01206">
    <property type="entry name" value="Xi.1"/>
    <property type="match status" value="1"/>
</dbReference>
<dbReference type="GO" id="GO:0005737">
    <property type="term" value="C:cytoplasm"/>
    <property type="evidence" value="ECO:0007669"/>
    <property type="project" value="TreeGrafter"/>
</dbReference>
<feature type="domain" description="GST C-terminal" evidence="3">
    <location>
        <begin position="408"/>
        <end position="556"/>
    </location>
</feature>
<dbReference type="InterPro" id="IPR036282">
    <property type="entry name" value="Glutathione-S-Trfase_C_sf"/>
</dbReference>
<dbReference type="PANTHER" id="PTHR32419:SF6">
    <property type="entry name" value="GLUTATHIONE S-TRANSFERASE OMEGA-LIKE 1-RELATED"/>
    <property type="match status" value="1"/>
</dbReference>
<reference evidence="4 5" key="1">
    <citation type="journal article" date="2014" name="Mol. Plant">
        <title>Chromosome Scale Genome Assembly and Transcriptome Profiling of Nannochloropsis gaditana in Nitrogen Depletion.</title>
        <authorList>
            <person name="Corteggiani Carpinelli E."/>
            <person name="Telatin A."/>
            <person name="Vitulo N."/>
            <person name="Forcato C."/>
            <person name="D'Angelo M."/>
            <person name="Schiavon R."/>
            <person name="Vezzi A."/>
            <person name="Giacometti G.M."/>
            <person name="Morosinotto T."/>
            <person name="Valle G."/>
        </authorList>
    </citation>
    <scope>NUCLEOTIDE SEQUENCE [LARGE SCALE GENOMIC DNA]</scope>
    <source>
        <strain evidence="4 5">B-31</strain>
    </source>
</reference>
<keyword evidence="2" id="KW-0732">Signal</keyword>
<evidence type="ECO:0000313" key="4">
    <source>
        <dbReference type="EMBL" id="EWM22594.1"/>
    </source>
</evidence>
<dbReference type="SUPFAM" id="SSF47616">
    <property type="entry name" value="GST C-terminal domain-like"/>
    <property type="match status" value="1"/>
</dbReference>
<feature type="signal peptide" evidence="2">
    <location>
        <begin position="1"/>
        <end position="24"/>
    </location>
</feature>
<dbReference type="Pfam" id="PF13410">
    <property type="entry name" value="GST_C_2"/>
    <property type="match status" value="1"/>
</dbReference>
<dbReference type="InterPro" id="IPR016639">
    <property type="entry name" value="GST_Omega/GSH"/>
</dbReference>